<name>A0A975HFM6_9SPHN</name>
<reference evidence="1" key="1">
    <citation type="submission" date="2020-07" db="EMBL/GenBank/DDBJ databases">
        <authorList>
            <person name="Camacho E."/>
        </authorList>
    </citation>
    <scope>NUCLEOTIDE SEQUENCE</scope>
    <source>
        <strain evidence="1">MPO218</strain>
    </source>
</reference>
<gene>
    <name evidence="1" type="ORF">HRJ34_09445</name>
</gene>
<dbReference type="EMBL" id="CP059319">
    <property type="protein sequence ID" value="QTH23701.1"/>
    <property type="molecule type" value="Genomic_DNA"/>
</dbReference>
<dbReference type="RefSeq" id="WP_208633944.1">
    <property type="nucleotide sequence ID" value="NZ_CP059319.1"/>
</dbReference>
<evidence type="ECO:0000313" key="2">
    <source>
        <dbReference type="Proteomes" id="UP000664914"/>
    </source>
</evidence>
<dbReference type="Proteomes" id="UP000664914">
    <property type="component" value="Chromosome"/>
</dbReference>
<accession>A0A975HFM6</accession>
<sequence length="90" mass="9871">MKPPASLGRLAARTILDQSQLIIVRGTALPGIHLGNTSLIDAEIGRDIVLHVPKGQAALDFTNSLISQFCAETFRWSGSHTFTFRMYDQS</sequence>
<organism evidence="1 2">
    <name type="scientific">Rhizorhabdus wittichii</name>
    <dbReference type="NCBI Taxonomy" id="160791"/>
    <lineage>
        <taxon>Bacteria</taxon>
        <taxon>Pseudomonadati</taxon>
        <taxon>Pseudomonadota</taxon>
        <taxon>Alphaproteobacteria</taxon>
        <taxon>Sphingomonadales</taxon>
        <taxon>Sphingomonadaceae</taxon>
        <taxon>Rhizorhabdus</taxon>
    </lineage>
</organism>
<evidence type="ECO:0000313" key="1">
    <source>
        <dbReference type="EMBL" id="QTH23701.1"/>
    </source>
</evidence>
<proteinExistence type="predicted"/>
<reference evidence="1" key="2">
    <citation type="submission" date="2021-04" db="EMBL/GenBank/DDBJ databases">
        <title>Isolation and genomic analysis of the ibuprofen-degrading bacterium Sphingomonas strain MPO218.</title>
        <authorList>
            <person name="Aulestia M."/>
            <person name="Flores A."/>
            <person name="Mangas E.L."/>
            <person name="Perez-Pulido A.J."/>
            <person name="Santero E."/>
            <person name="Camacho E.M."/>
        </authorList>
    </citation>
    <scope>NUCLEOTIDE SEQUENCE</scope>
    <source>
        <strain evidence="1">MPO218</strain>
    </source>
</reference>
<dbReference type="AlphaFoldDB" id="A0A975HFM6"/>
<protein>
    <submittedName>
        <fullName evidence="1">Uncharacterized protein</fullName>
    </submittedName>
</protein>